<dbReference type="PANTHER" id="PTHR10778">
    <property type="entry name" value="SOLUTE CARRIER FAMILY 35 MEMBER B"/>
    <property type="match status" value="1"/>
</dbReference>
<feature type="transmembrane region" description="Helical" evidence="8">
    <location>
        <begin position="31"/>
        <end position="51"/>
    </location>
</feature>
<keyword evidence="7 8" id="KW-0472">Membrane</keyword>
<dbReference type="AlphaFoldDB" id="A0A6H5I3Z3"/>
<dbReference type="PANTHER" id="PTHR10778:SF4">
    <property type="entry name" value="NUCLEOTIDE SUGAR TRANSPORTER SLC35B4"/>
    <property type="match status" value="1"/>
</dbReference>
<evidence type="ECO:0000256" key="4">
    <source>
        <dbReference type="ARBA" id="ARBA00022597"/>
    </source>
</evidence>
<comment type="subcellular location">
    <subcellularLocation>
        <location evidence="1">Endomembrane system</location>
        <topology evidence="1">Multi-pass membrane protein</topology>
    </subcellularLocation>
</comment>
<evidence type="ECO:0008006" key="11">
    <source>
        <dbReference type="Google" id="ProtNLM"/>
    </source>
</evidence>
<keyword evidence="3" id="KW-0813">Transport</keyword>
<dbReference type="GO" id="GO:0000139">
    <property type="term" value="C:Golgi membrane"/>
    <property type="evidence" value="ECO:0007669"/>
    <property type="project" value="TreeGrafter"/>
</dbReference>
<evidence type="ECO:0000256" key="3">
    <source>
        <dbReference type="ARBA" id="ARBA00022448"/>
    </source>
</evidence>
<evidence type="ECO:0000256" key="1">
    <source>
        <dbReference type="ARBA" id="ARBA00004127"/>
    </source>
</evidence>
<keyword evidence="5 8" id="KW-0812">Transmembrane</keyword>
<evidence type="ECO:0000256" key="5">
    <source>
        <dbReference type="ARBA" id="ARBA00022692"/>
    </source>
</evidence>
<feature type="transmembrane region" description="Helical" evidence="8">
    <location>
        <begin position="298"/>
        <end position="319"/>
    </location>
</feature>
<evidence type="ECO:0000313" key="9">
    <source>
        <dbReference type="EMBL" id="CAB0029711.1"/>
    </source>
</evidence>
<feature type="transmembrane region" description="Helical" evidence="8">
    <location>
        <begin position="94"/>
        <end position="112"/>
    </location>
</feature>
<dbReference type="EMBL" id="CADCXV010000336">
    <property type="protein sequence ID" value="CAB0029711.1"/>
    <property type="molecule type" value="Genomic_DNA"/>
</dbReference>
<protein>
    <recommendedName>
        <fullName evidence="11">UDP-xylose and UDP-N-acetylglucosamine transporter</fullName>
    </recommendedName>
</protein>
<comment type="similarity">
    <text evidence="2">Belongs to the nucleotide-sugar transporter family. SLC35B subfamily.</text>
</comment>
<dbReference type="InterPro" id="IPR013657">
    <property type="entry name" value="SCL35B1-4/HUT1"/>
</dbReference>
<feature type="transmembrane region" description="Helical" evidence="8">
    <location>
        <begin position="261"/>
        <end position="292"/>
    </location>
</feature>
<feature type="transmembrane region" description="Helical" evidence="8">
    <location>
        <begin position="161"/>
        <end position="179"/>
    </location>
</feature>
<evidence type="ECO:0000256" key="6">
    <source>
        <dbReference type="ARBA" id="ARBA00022989"/>
    </source>
</evidence>
<evidence type="ECO:0000313" key="10">
    <source>
        <dbReference type="Proteomes" id="UP000479190"/>
    </source>
</evidence>
<dbReference type="GO" id="GO:0005789">
    <property type="term" value="C:endoplasmic reticulum membrane"/>
    <property type="evidence" value="ECO:0007669"/>
    <property type="project" value="TreeGrafter"/>
</dbReference>
<name>A0A6H5I3Z3_9HYME</name>
<reference evidence="9 10" key="1">
    <citation type="submission" date="2020-02" db="EMBL/GenBank/DDBJ databases">
        <authorList>
            <person name="Ferguson B K."/>
        </authorList>
    </citation>
    <scope>NUCLEOTIDE SEQUENCE [LARGE SCALE GENOMIC DNA]</scope>
</reference>
<feature type="transmembrane region" description="Helical" evidence="8">
    <location>
        <begin position="231"/>
        <end position="249"/>
    </location>
</feature>
<feature type="transmembrane region" description="Helical" evidence="8">
    <location>
        <begin position="199"/>
        <end position="219"/>
    </location>
</feature>
<sequence>MGAELAIFLVFVGCCSNLVFLELLMKEDPGGGNLVTFLQFVFIALDGFIFTSKFGKVSPKAGIKSYMILVSMFFVSSVLNNYAFNFNIPMPLHMIFRAGSLIANMIMGIIILKKVYTFDKYASVFMITMGIIICTIMSSKEVKSTVPATAQVVATSALSDFFWWTIGITILTLALFISARMGIYQESLFSKFGKNSREALYYSHLLPLPFFAFLIPNLWEHAIIAWNSPTIYIPIIDINVPRMIIYLLGNILTQYLCVSSVFYLTTVCASLTVTLILTLRKFLSLIFSIFYFKNPFTIYHWTGTLLVFTGTLIFTEIPLKIQNAIQSKSEGKKKKL</sequence>
<dbReference type="GO" id="GO:0005462">
    <property type="term" value="F:UDP-N-acetylglucosamine transmembrane transporter activity"/>
    <property type="evidence" value="ECO:0007669"/>
    <property type="project" value="TreeGrafter"/>
</dbReference>
<dbReference type="Proteomes" id="UP000479190">
    <property type="component" value="Unassembled WGS sequence"/>
</dbReference>
<keyword evidence="10" id="KW-1185">Reference proteome</keyword>
<gene>
    <name evidence="9" type="ORF">TBRA_LOCUS1739</name>
</gene>
<evidence type="ECO:0000256" key="7">
    <source>
        <dbReference type="ARBA" id="ARBA00023136"/>
    </source>
</evidence>
<dbReference type="GO" id="GO:0005464">
    <property type="term" value="F:UDP-xylose transmembrane transporter activity"/>
    <property type="evidence" value="ECO:0007669"/>
    <property type="project" value="TreeGrafter"/>
</dbReference>
<dbReference type="Pfam" id="PF08449">
    <property type="entry name" value="UAA"/>
    <property type="match status" value="1"/>
</dbReference>
<dbReference type="OrthoDB" id="999962at2759"/>
<keyword evidence="4" id="KW-0762">Sugar transport</keyword>
<organism evidence="9 10">
    <name type="scientific">Trichogramma brassicae</name>
    <dbReference type="NCBI Taxonomy" id="86971"/>
    <lineage>
        <taxon>Eukaryota</taxon>
        <taxon>Metazoa</taxon>
        <taxon>Ecdysozoa</taxon>
        <taxon>Arthropoda</taxon>
        <taxon>Hexapoda</taxon>
        <taxon>Insecta</taxon>
        <taxon>Pterygota</taxon>
        <taxon>Neoptera</taxon>
        <taxon>Endopterygota</taxon>
        <taxon>Hymenoptera</taxon>
        <taxon>Apocrita</taxon>
        <taxon>Proctotrupomorpha</taxon>
        <taxon>Chalcidoidea</taxon>
        <taxon>Trichogrammatidae</taxon>
        <taxon>Trichogramma</taxon>
    </lineage>
</organism>
<feature type="transmembrane region" description="Helical" evidence="8">
    <location>
        <begin position="63"/>
        <end position="82"/>
    </location>
</feature>
<proteinExistence type="inferred from homology"/>
<evidence type="ECO:0000256" key="8">
    <source>
        <dbReference type="SAM" id="Phobius"/>
    </source>
</evidence>
<keyword evidence="6 8" id="KW-1133">Transmembrane helix</keyword>
<evidence type="ECO:0000256" key="2">
    <source>
        <dbReference type="ARBA" id="ARBA00010694"/>
    </source>
</evidence>
<accession>A0A6H5I3Z3</accession>
<feature type="transmembrane region" description="Helical" evidence="8">
    <location>
        <begin position="121"/>
        <end position="139"/>
    </location>
</feature>